<reference evidence="2 3" key="1">
    <citation type="submission" date="2018-04" db="EMBL/GenBank/DDBJ databases">
        <title>Genome of Nocardioides gansuensis WSJ-1.</title>
        <authorList>
            <person name="Wu S."/>
            <person name="Wang G."/>
        </authorList>
    </citation>
    <scope>NUCLEOTIDE SEQUENCE [LARGE SCALE GENOMIC DNA]</scope>
    <source>
        <strain evidence="2 3">WSJ-1</strain>
    </source>
</reference>
<comment type="caution">
    <text evidence="2">The sequence shown here is derived from an EMBL/GenBank/DDBJ whole genome shotgun (WGS) entry which is preliminary data.</text>
</comment>
<dbReference type="EMBL" id="QDGZ01000010">
    <property type="protein sequence ID" value="PVG81007.1"/>
    <property type="molecule type" value="Genomic_DNA"/>
</dbReference>
<gene>
    <name evidence="2" type="ORF">DDE18_19425</name>
</gene>
<proteinExistence type="predicted"/>
<keyword evidence="3" id="KW-1185">Reference proteome</keyword>
<evidence type="ECO:0000313" key="3">
    <source>
        <dbReference type="Proteomes" id="UP000246018"/>
    </source>
</evidence>
<sequence>MDIAPDLTRVPFTGGSPTCERAARGLGAIVCAIVEIVGFSVASSPPTSISPELRIQAQGAPPPRGRATDHSRTSSPPVTRPVEAHGIPRANVLTGYS</sequence>
<protein>
    <submittedName>
        <fullName evidence="2">Uncharacterized protein</fullName>
    </submittedName>
</protein>
<dbReference type="Proteomes" id="UP000246018">
    <property type="component" value="Unassembled WGS sequence"/>
</dbReference>
<accession>A0A2T8F5L4</accession>
<name>A0A2T8F5L4_9ACTN</name>
<feature type="region of interest" description="Disordered" evidence="1">
    <location>
        <begin position="43"/>
        <end position="97"/>
    </location>
</feature>
<evidence type="ECO:0000256" key="1">
    <source>
        <dbReference type="SAM" id="MobiDB-lite"/>
    </source>
</evidence>
<evidence type="ECO:0000313" key="2">
    <source>
        <dbReference type="EMBL" id="PVG81007.1"/>
    </source>
</evidence>
<dbReference type="AlphaFoldDB" id="A0A2T8F5L4"/>
<organism evidence="2 3">
    <name type="scientific">Nocardioides gansuensis</name>
    <dbReference type="NCBI Taxonomy" id="2138300"/>
    <lineage>
        <taxon>Bacteria</taxon>
        <taxon>Bacillati</taxon>
        <taxon>Actinomycetota</taxon>
        <taxon>Actinomycetes</taxon>
        <taxon>Propionibacteriales</taxon>
        <taxon>Nocardioidaceae</taxon>
        <taxon>Nocardioides</taxon>
    </lineage>
</organism>